<dbReference type="InterPro" id="IPR041489">
    <property type="entry name" value="PDZ_6"/>
</dbReference>
<keyword evidence="1" id="KW-1133">Transmembrane helix</keyword>
<comment type="caution">
    <text evidence="3">The sequence shown here is derived from an EMBL/GenBank/DDBJ whole genome shotgun (WGS) entry which is preliminary data.</text>
</comment>
<dbReference type="Proteomes" id="UP000243739">
    <property type="component" value="Unassembled WGS sequence"/>
</dbReference>
<keyword evidence="1" id="KW-0472">Membrane</keyword>
<feature type="transmembrane region" description="Helical" evidence="1">
    <location>
        <begin position="53"/>
        <end position="78"/>
    </location>
</feature>
<dbReference type="SUPFAM" id="SSF50156">
    <property type="entry name" value="PDZ domain-like"/>
    <property type="match status" value="1"/>
</dbReference>
<feature type="transmembrane region" description="Helical" evidence="1">
    <location>
        <begin position="14"/>
        <end position="32"/>
    </location>
</feature>
<dbReference type="EMBL" id="MIJF01000007">
    <property type="protein sequence ID" value="OEG00127.1"/>
    <property type="molecule type" value="Genomic_DNA"/>
</dbReference>
<feature type="transmembrane region" description="Helical" evidence="1">
    <location>
        <begin position="195"/>
        <end position="213"/>
    </location>
</feature>
<protein>
    <recommendedName>
        <fullName evidence="2">PDZ domain-containing protein</fullName>
    </recommendedName>
</protein>
<dbReference type="SMART" id="SM00228">
    <property type="entry name" value="PDZ"/>
    <property type="match status" value="1"/>
</dbReference>
<dbReference type="PROSITE" id="PS50106">
    <property type="entry name" value="PDZ"/>
    <property type="match status" value="1"/>
</dbReference>
<dbReference type="InterPro" id="IPR001478">
    <property type="entry name" value="PDZ"/>
</dbReference>
<dbReference type="Gene3D" id="2.30.42.10">
    <property type="match status" value="1"/>
</dbReference>
<feature type="transmembrane region" description="Helical" evidence="1">
    <location>
        <begin position="258"/>
        <end position="274"/>
    </location>
</feature>
<dbReference type="AlphaFoldDB" id="A0A1D2YWY6"/>
<feature type="domain" description="PDZ" evidence="2">
    <location>
        <begin position="316"/>
        <end position="372"/>
    </location>
</feature>
<organism evidence="3 4">
    <name type="scientific">Vulcanibacillus modesticaldus</name>
    <dbReference type="NCBI Taxonomy" id="337097"/>
    <lineage>
        <taxon>Bacteria</taxon>
        <taxon>Bacillati</taxon>
        <taxon>Bacillota</taxon>
        <taxon>Bacilli</taxon>
        <taxon>Bacillales</taxon>
        <taxon>Bacillaceae</taxon>
        <taxon>Vulcanibacillus</taxon>
    </lineage>
</organism>
<feature type="transmembrane region" description="Helical" evidence="1">
    <location>
        <begin position="148"/>
        <end position="168"/>
    </location>
</feature>
<proteinExistence type="predicted"/>
<feature type="transmembrane region" description="Helical" evidence="1">
    <location>
        <begin position="280"/>
        <end position="299"/>
    </location>
</feature>
<sequence>MEVLIGVLNQIPQIFLHPMLYVGVLIIVLQYRRQITLERKLFSSRIHSLPKEVLSSLGYGLLGGIITSSLMIVLGIVLHPSDTLLIWVITIVLILFNVRFLCLSYATGIIGVVAGVFQLFDLSKIQFFNNPAFSWTTPILEGINQIQIPSIIAIVAILHLVEAILIRLQASKQATPLFLETKRGKLVGGHHIQSYWLLPLFLVVSTGNIDAGIQLDFSWWPLIGSGVGLTILPVPAMIGYSDLTSVNSPSEKSKKTSNYLLLYSLVLLGMAFIAEKWVAFQIVAAFFAGFAHEIILFFGKQKEKTMPPIYVHPKDGLKVLAVLPDSIAMRMGIKPGEVIKKVNGVPVTSIEELYYALQRQSAFVKLEVINLEGHLKFTQHSIYDGDHYQLGIILAPDDNAPYYIEVENTSLLELLKQKIHKTSHSA</sequence>
<evidence type="ECO:0000313" key="4">
    <source>
        <dbReference type="Proteomes" id="UP000243739"/>
    </source>
</evidence>
<keyword evidence="4" id="KW-1185">Reference proteome</keyword>
<feature type="transmembrane region" description="Helical" evidence="1">
    <location>
        <begin position="109"/>
        <end position="128"/>
    </location>
</feature>
<dbReference type="InterPro" id="IPR036034">
    <property type="entry name" value="PDZ_sf"/>
</dbReference>
<accession>A0A1D2YWY6</accession>
<evidence type="ECO:0000256" key="1">
    <source>
        <dbReference type="SAM" id="Phobius"/>
    </source>
</evidence>
<dbReference type="RefSeq" id="WP_069656021.1">
    <property type="nucleotide sequence ID" value="NZ_MIJF01000007.1"/>
</dbReference>
<name>A0A1D2YWY6_9BACI</name>
<feature type="transmembrane region" description="Helical" evidence="1">
    <location>
        <begin position="84"/>
        <end position="102"/>
    </location>
</feature>
<gene>
    <name evidence="3" type="ORF">BHF71_06275</name>
</gene>
<keyword evidence="1" id="KW-0812">Transmembrane</keyword>
<evidence type="ECO:0000313" key="3">
    <source>
        <dbReference type="EMBL" id="OEG00127.1"/>
    </source>
</evidence>
<dbReference type="STRING" id="337097.BHF71_06275"/>
<reference evidence="3 4" key="1">
    <citation type="submission" date="2016-09" db="EMBL/GenBank/DDBJ databases">
        <title>Draft genome sequence for the type strain of Vulcanibacillus modesticaldus BR, a strictly anaerobic, moderately thermophilic, and nitrate-reducing bacterium from deep sea-hydrothermal vents of the Mid-Atlantic Ridge.</title>
        <authorList>
            <person name="Abin C.A."/>
            <person name="Hollibaugh J.T."/>
        </authorList>
    </citation>
    <scope>NUCLEOTIDE SEQUENCE [LARGE SCALE GENOMIC DNA]</scope>
    <source>
        <strain evidence="3 4">BR</strain>
    </source>
</reference>
<dbReference type="OrthoDB" id="198399at2"/>
<dbReference type="Pfam" id="PF17820">
    <property type="entry name" value="PDZ_6"/>
    <property type="match status" value="1"/>
</dbReference>
<evidence type="ECO:0000259" key="2">
    <source>
        <dbReference type="PROSITE" id="PS50106"/>
    </source>
</evidence>
<feature type="transmembrane region" description="Helical" evidence="1">
    <location>
        <begin position="219"/>
        <end position="238"/>
    </location>
</feature>